<proteinExistence type="predicted"/>
<name>A0ACB7IVS2_PLECO</name>
<keyword evidence="2" id="KW-1185">Reference proteome</keyword>
<reference evidence="1 2" key="1">
    <citation type="journal article" date="2021" name="Appl. Environ. Microbiol.">
        <title>Genetic linkage and physical mapping for an oyster mushroom Pleurotus cornucopiae and QTL analysis for the trait cap color.</title>
        <authorList>
            <person name="Zhang Y."/>
            <person name="Gao W."/>
            <person name="Sonnenberg A."/>
            <person name="Chen Q."/>
            <person name="Zhang J."/>
            <person name="Huang C."/>
        </authorList>
    </citation>
    <scope>NUCLEOTIDE SEQUENCE [LARGE SCALE GENOMIC DNA]</scope>
    <source>
        <strain evidence="1">CCMSSC00406</strain>
    </source>
</reference>
<dbReference type="Proteomes" id="UP000824881">
    <property type="component" value="Unassembled WGS sequence"/>
</dbReference>
<protein>
    <submittedName>
        <fullName evidence="1">Uncharacterized protein</fullName>
    </submittedName>
</protein>
<evidence type="ECO:0000313" key="2">
    <source>
        <dbReference type="Proteomes" id="UP000824881"/>
    </source>
</evidence>
<organism evidence="1 2">
    <name type="scientific">Pleurotus cornucopiae</name>
    <name type="common">Cornucopia mushroom</name>
    <dbReference type="NCBI Taxonomy" id="5321"/>
    <lineage>
        <taxon>Eukaryota</taxon>
        <taxon>Fungi</taxon>
        <taxon>Dikarya</taxon>
        <taxon>Basidiomycota</taxon>
        <taxon>Agaricomycotina</taxon>
        <taxon>Agaricomycetes</taxon>
        <taxon>Agaricomycetidae</taxon>
        <taxon>Agaricales</taxon>
        <taxon>Pleurotineae</taxon>
        <taxon>Pleurotaceae</taxon>
        <taxon>Pleurotus</taxon>
    </lineage>
</organism>
<comment type="caution">
    <text evidence="1">The sequence shown here is derived from an EMBL/GenBank/DDBJ whole genome shotgun (WGS) entry which is preliminary data.</text>
</comment>
<dbReference type="EMBL" id="WQMT02000006">
    <property type="protein sequence ID" value="KAG9221835.1"/>
    <property type="molecule type" value="Genomic_DNA"/>
</dbReference>
<gene>
    <name evidence="1" type="ORF">CCMSSC00406_0005660</name>
</gene>
<evidence type="ECO:0000313" key="1">
    <source>
        <dbReference type="EMBL" id="KAG9221835.1"/>
    </source>
</evidence>
<accession>A0ACB7IVS2</accession>
<sequence>MPGSAAPNGDAGPSRTTRAKAKTRATGEEQEDGEHEEALALDLRHPVIAALTIKVCNWNEDDYLDLSKGNYMAWQRRMKMELGMSVPHVEEYLENTMETLDPLLQPCAVRNLQRNSYSIASCMKFRCSEVEQELIEDLMTAGEVWAFLKKRHIKRGTMHRVLLEDEFLAMRMDTDPNGDLLGSWIEMQRLHKQIHAMGEIDPLAHLMVGVLSLTRSQPVLRDYICNAISAEKDGDRFTAEQVTECIRLTMQLAKSNSATALVTTTNTNGSSKRKIATCTNCGKRGHVLESCISTGGGMAGKTIAEAQAAMGKKKRKVDPPQANLASAPAPTSSTPTPNAANVCVSQGHTWVVHGSQAFLVSSPTPQPAPLGPIPAPAQNLNANMYSNFAGCAIEPDEAYAIPPPTPHHAWIAIAGPLTTSLDWALQSRQVSADAMTAAIVEHTTRHQEMDLHRTPWWLDSGASTHISPERSDFFELYPIAPRSVQGVGGSSIFAVGIGKIKLYVGRGRSLILDDVLFIPTSSVRLLSISGLTRSLQCQITFKADFSVAIENNSGALIASGSLTSRNLYKLHCTKTASEHAILYSAVADIETWHKRLGHANHDAIQKMAANGMAEGIPTSFSNKPSSCDNCILAKQECNSVPHERTHKKAVRRMDIVYVDLTGPEDVVSAVGNLYLMNIIDDFSHMSWTIPLRNKSEALPKLQNWHLQVSREVGYNTGVFRTDNGELKSAAMAAFCASIGAVHQYTAPYTSAHIGMVERLHRTIMSKARAMRIQSNVPPNRWDEFCLTAGYLSCRTYSRSVGMTPYEAWHGEKPNLSHLREIGCRAFVLIQDKHVPKIYARSIECILIGYSPNAKAYRCYDPKLCRVVESFHVKFIEEKDIQGLPDKSSPSTCSPPHPEEPPTPEHEPLEHVRCSTRRKRPTERQAMSNGVPFVTNLQRTVDEIKASEESRQKERAMIDEVNTLLDNPSTLFVGDVAQHIASSHRDGVLNSLHAESTNDIELVSTAFAAVADAPPVFENDPTLQQAMASDEWPEWKKAIAEEGGSLKDMEVYVPVLRTEVPQGKRVLSGKLVLHRKRNDRGEVVRHKARYVVKGFEQVFGKDYSDTTSPTVRMESLRTMLHVAAAEDYDIQQVDIKTAFLYGLLAENEEIYMEQIPGLDDATFPNDLYVWRLQRGLYGMKQAGRVWNKEMNRKMVSWGFSRLPADACVYVRRKGDDFVWAGVHVDDFVNIANRKTANEDLKRDMRTAWTISDLGEVGFCLGINIRRDRVARTIMLSQVALIEKLASVAGVSLHVNPVSTPMDSKLKLKRPSPDDTLTVAEALALSKLPYRQVVGTMMYVAMGTRPDVAFAVSMLARFLDCYRMEHWLAALHCTKYLIATRTQELVLGGKAPVRLRGFSDSSWGDCPETSRSTMGYCFTLGSGAISWSSRRQKLVTNSSTDAEYVAINEGCREAMWLRDLLEQLGVPCQGATQIYGDNNGALALTKDPVFHARSKHIKVRYHFVREQVEAGEIDCVRVDTKENTADVFTKPLDKGPFTQFRQCLGVC</sequence>